<dbReference type="PANTHER" id="PTHR10556">
    <property type="entry name" value="3-OXO-5-ALPHA-STEROID 4-DEHYDROGENASE"/>
    <property type="match status" value="1"/>
</dbReference>
<dbReference type="OrthoDB" id="540503at2759"/>
<dbReference type="PANTHER" id="PTHR10556:SF28">
    <property type="entry name" value="VERY-LONG-CHAIN ENOYL-COA REDUCTASE"/>
    <property type="match status" value="1"/>
</dbReference>
<evidence type="ECO:0000313" key="12">
    <source>
        <dbReference type="Proteomes" id="UP000284706"/>
    </source>
</evidence>
<dbReference type="PROSITE" id="PS50053">
    <property type="entry name" value="UBIQUITIN_2"/>
    <property type="match status" value="1"/>
</dbReference>
<comment type="similarity">
    <text evidence="2">Belongs to the steroid 5-alpha reductase family.</text>
</comment>
<gene>
    <name evidence="11" type="ORF">CVT26_008464</name>
</gene>
<dbReference type="FunCoup" id="A0A409XXI7">
    <property type="interactions" value="53"/>
</dbReference>
<evidence type="ECO:0000256" key="8">
    <source>
        <dbReference type="ARBA" id="ARBA00023098"/>
    </source>
</evidence>
<proteinExistence type="inferred from homology"/>
<sequence length="295" mass="33563">MVQVTISAAAKPPSLARGLPVTIDVSPEATVAEVKRAVKSKFPKFSPSRQRITLKGDRKPLENETKLSDVLDAKSGAWELQVKDLGPQISWRTVFLVEYFGPLLIHPLFYHFPRLWYGVEVQHSALQKYVYAFVMLHFVKRELETLYSAHYWVFSGVLLALDIYRPKYSATSPYIVNTIRDNEHFLWICAGLWAFAELSNLHTHLTVRALRPAGSRKRGIPRGYGFNLVSFPNYFFEILGWAVICGMTGSIGAVIFTVIATVTMGKWAAKKHRNYKKEFGKEYPSGRKAMIPFIF</sequence>
<keyword evidence="3" id="KW-0444">Lipid biosynthesis</keyword>
<comment type="caution">
    <text evidence="11">The sequence shown here is derived from an EMBL/GenBank/DDBJ whole genome shotgun (WGS) entry which is preliminary data.</text>
</comment>
<dbReference type="Proteomes" id="UP000284706">
    <property type="component" value="Unassembled WGS sequence"/>
</dbReference>
<evidence type="ECO:0000256" key="3">
    <source>
        <dbReference type="ARBA" id="ARBA00022516"/>
    </source>
</evidence>
<organism evidence="11 12">
    <name type="scientific">Gymnopilus dilepis</name>
    <dbReference type="NCBI Taxonomy" id="231916"/>
    <lineage>
        <taxon>Eukaryota</taxon>
        <taxon>Fungi</taxon>
        <taxon>Dikarya</taxon>
        <taxon>Basidiomycota</taxon>
        <taxon>Agaricomycotina</taxon>
        <taxon>Agaricomycetes</taxon>
        <taxon>Agaricomycetidae</taxon>
        <taxon>Agaricales</taxon>
        <taxon>Agaricineae</taxon>
        <taxon>Hymenogastraceae</taxon>
        <taxon>Gymnopilus</taxon>
    </lineage>
</organism>
<dbReference type="Gene3D" id="3.10.20.90">
    <property type="entry name" value="Phosphatidylinositol 3-kinase Catalytic Subunit, Chain A, domain 1"/>
    <property type="match status" value="1"/>
</dbReference>
<comment type="subcellular location">
    <subcellularLocation>
        <location evidence="1">Endoplasmic reticulum membrane</location>
        <topology evidence="1">Multi-pass membrane protein</topology>
    </subcellularLocation>
</comment>
<name>A0A409XXI7_9AGAR</name>
<dbReference type="Pfam" id="PF02544">
    <property type="entry name" value="Steroid_dh"/>
    <property type="match status" value="1"/>
</dbReference>
<evidence type="ECO:0000256" key="4">
    <source>
        <dbReference type="ARBA" id="ARBA00022692"/>
    </source>
</evidence>
<keyword evidence="8" id="KW-0443">Lipid metabolism</keyword>
<protein>
    <recommendedName>
        <fullName evidence="10">Ubiquitin-like domain-containing protein</fullName>
    </recommendedName>
</protein>
<evidence type="ECO:0000256" key="7">
    <source>
        <dbReference type="ARBA" id="ARBA00023002"/>
    </source>
</evidence>
<dbReference type="InParanoid" id="A0A409XXI7"/>
<keyword evidence="12" id="KW-1185">Reference proteome</keyword>
<evidence type="ECO:0000256" key="5">
    <source>
        <dbReference type="ARBA" id="ARBA00022857"/>
    </source>
</evidence>
<dbReference type="GO" id="GO:0016627">
    <property type="term" value="F:oxidoreductase activity, acting on the CH-CH group of donors"/>
    <property type="evidence" value="ECO:0007669"/>
    <property type="project" value="InterPro"/>
</dbReference>
<evidence type="ECO:0000256" key="6">
    <source>
        <dbReference type="ARBA" id="ARBA00022989"/>
    </source>
</evidence>
<keyword evidence="9" id="KW-0472">Membrane</keyword>
<evidence type="ECO:0000259" key="10">
    <source>
        <dbReference type="PROSITE" id="PS50053"/>
    </source>
</evidence>
<dbReference type="GO" id="GO:0042761">
    <property type="term" value="P:very long-chain fatty acid biosynthetic process"/>
    <property type="evidence" value="ECO:0007669"/>
    <property type="project" value="TreeGrafter"/>
</dbReference>
<keyword evidence="6" id="KW-1133">Transmembrane helix</keyword>
<evidence type="ECO:0000256" key="1">
    <source>
        <dbReference type="ARBA" id="ARBA00004477"/>
    </source>
</evidence>
<dbReference type="EMBL" id="NHYE01001425">
    <property type="protein sequence ID" value="PPQ95445.1"/>
    <property type="molecule type" value="Genomic_DNA"/>
</dbReference>
<dbReference type="STRING" id="231916.A0A409XXI7"/>
<dbReference type="InterPro" id="IPR000626">
    <property type="entry name" value="Ubiquitin-like_dom"/>
</dbReference>
<dbReference type="InterPro" id="IPR001104">
    <property type="entry name" value="3-oxo-5_a-steroid_4-DH_C"/>
</dbReference>
<evidence type="ECO:0000313" key="11">
    <source>
        <dbReference type="EMBL" id="PPQ95445.1"/>
    </source>
</evidence>
<dbReference type="InterPro" id="IPR029071">
    <property type="entry name" value="Ubiquitin-like_domsf"/>
</dbReference>
<dbReference type="GO" id="GO:0005789">
    <property type="term" value="C:endoplasmic reticulum membrane"/>
    <property type="evidence" value="ECO:0007669"/>
    <property type="project" value="UniProtKB-SubCell"/>
</dbReference>
<evidence type="ECO:0000256" key="9">
    <source>
        <dbReference type="ARBA" id="ARBA00023136"/>
    </source>
</evidence>
<keyword evidence="4" id="KW-0812">Transmembrane</keyword>
<keyword evidence="5" id="KW-0521">NADP</keyword>
<evidence type="ECO:0000256" key="2">
    <source>
        <dbReference type="ARBA" id="ARBA00007742"/>
    </source>
</evidence>
<dbReference type="AlphaFoldDB" id="A0A409XXI7"/>
<feature type="domain" description="Ubiquitin-like" evidence="10">
    <location>
        <begin position="2"/>
        <end position="69"/>
    </location>
</feature>
<dbReference type="Gene3D" id="1.20.120.1630">
    <property type="match status" value="1"/>
</dbReference>
<accession>A0A409XXI7</accession>
<dbReference type="InterPro" id="IPR039357">
    <property type="entry name" value="SRD5A/TECR"/>
</dbReference>
<dbReference type="SUPFAM" id="SSF54236">
    <property type="entry name" value="Ubiquitin-like"/>
    <property type="match status" value="1"/>
</dbReference>
<dbReference type="PROSITE" id="PS50244">
    <property type="entry name" value="S5A_REDUCTASE"/>
    <property type="match status" value="1"/>
</dbReference>
<reference evidence="11 12" key="1">
    <citation type="journal article" date="2018" name="Evol. Lett.">
        <title>Horizontal gene cluster transfer increased hallucinogenic mushroom diversity.</title>
        <authorList>
            <person name="Reynolds H.T."/>
            <person name="Vijayakumar V."/>
            <person name="Gluck-Thaler E."/>
            <person name="Korotkin H.B."/>
            <person name="Matheny P.B."/>
            <person name="Slot J.C."/>
        </authorList>
    </citation>
    <scope>NUCLEOTIDE SEQUENCE [LARGE SCALE GENOMIC DNA]</scope>
    <source>
        <strain evidence="11 12">SRW20</strain>
    </source>
</reference>
<keyword evidence="7" id="KW-0560">Oxidoreductase</keyword>